<dbReference type="FunFam" id="3.30.70.100:FF:000008">
    <property type="entry name" value="Copper transport protein ATOX1"/>
    <property type="match status" value="1"/>
</dbReference>
<dbReference type="PROSITE" id="PS50846">
    <property type="entry name" value="HMA_2"/>
    <property type="match status" value="1"/>
</dbReference>
<keyword evidence="3" id="KW-0636">Prenylation</keyword>
<dbReference type="Proteomes" id="UP001415857">
    <property type="component" value="Unassembled WGS sequence"/>
</dbReference>
<dbReference type="SUPFAM" id="SSF55008">
    <property type="entry name" value="HMA, heavy metal-associated domain"/>
    <property type="match status" value="1"/>
</dbReference>
<feature type="compositionally biased region" description="Basic residues" evidence="5">
    <location>
        <begin position="86"/>
        <end position="98"/>
    </location>
</feature>
<evidence type="ECO:0000256" key="5">
    <source>
        <dbReference type="SAM" id="MobiDB-lite"/>
    </source>
</evidence>
<name>A0AAP0S0T4_LIQFO</name>
<keyword evidence="2" id="KW-0479">Metal-binding</keyword>
<evidence type="ECO:0000313" key="7">
    <source>
        <dbReference type="EMBL" id="KAK9288963.1"/>
    </source>
</evidence>
<sequence length="288" mass="30819">MATTVAEQASEPLKYRTWVLKVSIHCGGCKRKVKKVLQNIDGVYTTTIDSQQQKVTVTGNVDVQTLIKKLMKTGRRAEIWPENLGKKGRNSGKAKKKDTHNDPKSGENYSDGDHDNSLENVGVKPTSAKDGGKLPENSPADMESRAVDNKGSESGGAGKQGGGGHGGKKKKKKGQKSNNESTGLASPLGGIPAGTGPQYQGQGSVGAINLSPTRQHRYPYQPTNVFPPVYAVSYNAAHPIKSPGPSHYVPLPPYTYANSAIDIYPLQKSPLDSFQIFSDENPNGCSIM</sequence>
<organism evidence="7 8">
    <name type="scientific">Liquidambar formosana</name>
    <name type="common">Formosan gum</name>
    <dbReference type="NCBI Taxonomy" id="63359"/>
    <lineage>
        <taxon>Eukaryota</taxon>
        <taxon>Viridiplantae</taxon>
        <taxon>Streptophyta</taxon>
        <taxon>Embryophyta</taxon>
        <taxon>Tracheophyta</taxon>
        <taxon>Spermatophyta</taxon>
        <taxon>Magnoliopsida</taxon>
        <taxon>eudicotyledons</taxon>
        <taxon>Gunneridae</taxon>
        <taxon>Pentapetalae</taxon>
        <taxon>Saxifragales</taxon>
        <taxon>Altingiaceae</taxon>
        <taxon>Liquidambar</taxon>
    </lineage>
</organism>
<feature type="compositionally biased region" description="Basic residues" evidence="5">
    <location>
        <begin position="166"/>
        <end position="175"/>
    </location>
</feature>
<reference evidence="7 8" key="1">
    <citation type="journal article" date="2024" name="Plant J.">
        <title>Genome sequences and population genomics reveal climatic adaptation and genomic divergence between two closely related sweetgum species.</title>
        <authorList>
            <person name="Xu W.Q."/>
            <person name="Ren C.Q."/>
            <person name="Zhang X.Y."/>
            <person name="Comes H.P."/>
            <person name="Liu X.H."/>
            <person name="Li Y.G."/>
            <person name="Kettle C.J."/>
            <person name="Jalonen R."/>
            <person name="Gaisberger H."/>
            <person name="Ma Y.Z."/>
            <person name="Qiu Y.X."/>
        </authorList>
    </citation>
    <scope>NUCLEOTIDE SEQUENCE [LARGE SCALE GENOMIC DNA]</scope>
    <source>
        <strain evidence="7">Hangzhou</strain>
    </source>
</reference>
<dbReference type="EMBL" id="JBBPBK010000003">
    <property type="protein sequence ID" value="KAK9288963.1"/>
    <property type="molecule type" value="Genomic_DNA"/>
</dbReference>
<dbReference type="PANTHER" id="PTHR45868:SF80">
    <property type="entry name" value="F15K9.8-RELATED"/>
    <property type="match status" value="1"/>
</dbReference>
<dbReference type="GO" id="GO:0046872">
    <property type="term" value="F:metal ion binding"/>
    <property type="evidence" value="ECO:0007669"/>
    <property type="project" value="UniProtKB-KW"/>
</dbReference>
<feature type="compositionally biased region" description="Gly residues" evidence="5">
    <location>
        <begin position="153"/>
        <end position="165"/>
    </location>
</feature>
<evidence type="ECO:0000256" key="4">
    <source>
        <dbReference type="ARBA" id="ARBA00024045"/>
    </source>
</evidence>
<evidence type="ECO:0000259" key="6">
    <source>
        <dbReference type="PROSITE" id="PS50846"/>
    </source>
</evidence>
<evidence type="ECO:0000256" key="1">
    <source>
        <dbReference type="ARBA" id="ARBA00022481"/>
    </source>
</evidence>
<dbReference type="Pfam" id="PF00403">
    <property type="entry name" value="HMA"/>
    <property type="match status" value="1"/>
</dbReference>
<dbReference type="CDD" id="cd00371">
    <property type="entry name" value="HMA"/>
    <property type="match status" value="1"/>
</dbReference>
<evidence type="ECO:0000256" key="2">
    <source>
        <dbReference type="ARBA" id="ARBA00022723"/>
    </source>
</evidence>
<feature type="region of interest" description="Disordered" evidence="5">
    <location>
        <begin position="78"/>
        <end position="208"/>
    </location>
</feature>
<dbReference type="PANTHER" id="PTHR45868">
    <property type="entry name" value="HEAVY METAL-ASSOCIATED ISOPRENYLATED PLANT PROTEIN 33-RELATED"/>
    <property type="match status" value="1"/>
</dbReference>
<dbReference type="InterPro" id="IPR036163">
    <property type="entry name" value="HMA_dom_sf"/>
</dbReference>
<dbReference type="InterPro" id="IPR006121">
    <property type="entry name" value="HMA_dom"/>
</dbReference>
<dbReference type="AlphaFoldDB" id="A0AAP0S0T4"/>
<feature type="compositionally biased region" description="Basic and acidic residues" evidence="5">
    <location>
        <begin position="142"/>
        <end position="151"/>
    </location>
</feature>
<evidence type="ECO:0000313" key="8">
    <source>
        <dbReference type="Proteomes" id="UP001415857"/>
    </source>
</evidence>
<keyword evidence="3" id="KW-0449">Lipoprotein</keyword>
<proteinExistence type="inferred from homology"/>
<keyword evidence="1" id="KW-0488">Methylation</keyword>
<feature type="compositionally biased region" description="Basic and acidic residues" evidence="5">
    <location>
        <begin position="99"/>
        <end position="117"/>
    </location>
</feature>
<evidence type="ECO:0000256" key="3">
    <source>
        <dbReference type="ARBA" id="ARBA00023289"/>
    </source>
</evidence>
<comment type="similarity">
    <text evidence="4">Belongs to the HIPP family.</text>
</comment>
<dbReference type="Gene3D" id="3.30.70.100">
    <property type="match status" value="1"/>
</dbReference>
<comment type="caution">
    <text evidence="7">The sequence shown here is derived from an EMBL/GenBank/DDBJ whole genome shotgun (WGS) entry which is preliminary data.</text>
</comment>
<feature type="domain" description="HMA" evidence="6">
    <location>
        <begin position="15"/>
        <end position="78"/>
    </location>
</feature>
<accession>A0AAP0S0T4</accession>
<protein>
    <recommendedName>
        <fullName evidence="6">HMA domain-containing protein</fullName>
    </recommendedName>
</protein>
<keyword evidence="8" id="KW-1185">Reference proteome</keyword>
<gene>
    <name evidence="7" type="ORF">L1049_017434</name>
</gene>